<dbReference type="SUPFAM" id="SSF48452">
    <property type="entry name" value="TPR-like"/>
    <property type="match status" value="1"/>
</dbReference>
<sequence length="1065" mass="113832">MALSLFRKSGWWWLGGLLLFGLFGCGGTGSSSDQPAATAVPTQLVAGFVEDGPIVDARIYLADAVDGSVVPFCGPSGQGRCETRSDDAGHFSLLLARRVDPGTLLLVARGGSDGGTGFDFSAMEQCSALDFYASSLGRVVVSPLTTLVTRGWQSGLSLADSLQVVADNLQLSGSPSKLLSRPAEDAQLLNRTLLLSKIAAELVLQDPAQEPFARLAAQLVAPPASVFSSGFPDSGLLNDLGFVGDARQRIEDMRLALAGNGDQRQSFIVEELFQGIRTIVERSLGSGFDPLDPAFIANGHTLAMQVAQAVAPALVPLNRVAPQRLARYLLHAYGLNDAVSLSLPGNEFNVKLQGGSSSGLSAVTVNPLLRELASLTSAYSIQVPLLADEMPGDDSARRAAYYYRSDLSHLHQAEKLVGLVSDDAVNDPLMVEIVDGKAAAGLFAEAEKIVQTQIYQSAEQADAWLELGRSEVDFGRYAAALPHLDAAYAAIRRVVDSKGAALLSSHDSAVLASIAANYRKIGDLDDAARVLDYLQQLATAVASTSTYGKFFIGVRNIAEDALAADEIAQATAMVNDLLPLARLTPANKKVRSGVTYMYYRSRIFNLSEVLRLNADLGRSAEVWQIYQEIESLRANDGLQNLTLNETWYYASQIVEDLYRSGFAIEALNLANSIPVSYKNYYGATRSGVYYQNAAFMSVATWEALNNGYASGLQVLNDHFSAASDLIEGLTYYALNRKNERIGLSLINVGRLGEAVQALDEAARLLGGLTETSDRNIYRNLIERGYVKVADLYADVGDFATAATLLGRAEGALQPVVGVSYRIDGLVSIALGYHRLGMVTARDGQFSQAYDEIRVAQSLVSRTEETQLYETLADGIIESGQRGGVLQQVADAMSAAAADIHDPVRDAGLSNYDSLARTEIKYLLKTAGYYSLMKNSADALLTLQLAEQTAGSIQVDTTRMKQLVAIAGALAGAGFSDQAIALAESLSFVSSRNDALQAIAESFSRRDDFPGTKVAAIDTDGDGLPNFWSPLASAADIAASGLMLDPDCDNDGIPDISDHRPLYVDP</sequence>
<protein>
    <recommendedName>
        <fullName evidence="3">Tetratricopeptide repeat-containing protein</fullName>
    </recommendedName>
</protein>
<evidence type="ECO:0000313" key="1">
    <source>
        <dbReference type="EMBL" id="ORJ59606.1"/>
    </source>
</evidence>
<reference evidence="1 2" key="1">
    <citation type="submission" date="2017-03" db="EMBL/GenBank/DDBJ databases">
        <title>Genome sequence of Geothermobacter sp. EPR-M, Deep-Sea Iron Reducer.</title>
        <authorList>
            <person name="Tully B."/>
            <person name="Savalia P."/>
            <person name="Abuyen K."/>
            <person name="Baughan C."/>
            <person name="Romero E."/>
            <person name="Ronkowski C."/>
            <person name="Torres B."/>
            <person name="Tremblay J."/>
            <person name="Trujillo A."/>
            <person name="Tyler M."/>
            <person name="Perez-Rodriguez I."/>
            <person name="Amend J."/>
        </authorList>
    </citation>
    <scope>NUCLEOTIDE SEQUENCE [LARGE SCALE GENOMIC DNA]</scope>
    <source>
        <strain evidence="1 2">EPR-M</strain>
    </source>
</reference>
<dbReference type="InterPro" id="IPR011990">
    <property type="entry name" value="TPR-like_helical_dom_sf"/>
</dbReference>
<proteinExistence type="predicted"/>
<dbReference type="Gene3D" id="1.25.40.10">
    <property type="entry name" value="Tetratricopeptide repeat domain"/>
    <property type="match status" value="1"/>
</dbReference>
<keyword evidence="2" id="KW-1185">Reference proteome</keyword>
<comment type="caution">
    <text evidence="1">The sequence shown here is derived from an EMBL/GenBank/DDBJ whole genome shotgun (WGS) entry which is preliminary data.</text>
</comment>
<accession>A0A1X0Y383</accession>
<dbReference type="PROSITE" id="PS51257">
    <property type="entry name" value="PROKAR_LIPOPROTEIN"/>
    <property type="match status" value="1"/>
</dbReference>
<organism evidence="1 2">
    <name type="scientific">Geothermobacter hydrogeniphilus</name>
    <dbReference type="NCBI Taxonomy" id="1969733"/>
    <lineage>
        <taxon>Bacteria</taxon>
        <taxon>Pseudomonadati</taxon>
        <taxon>Thermodesulfobacteriota</taxon>
        <taxon>Desulfuromonadia</taxon>
        <taxon>Desulfuromonadales</taxon>
        <taxon>Geothermobacteraceae</taxon>
        <taxon>Geothermobacter</taxon>
    </lineage>
</organism>
<dbReference type="OrthoDB" id="9778643at2"/>
<name>A0A1X0Y383_9BACT</name>
<dbReference type="AlphaFoldDB" id="A0A1X0Y383"/>
<dbReference type="RefSeq" id="WP_085010650.1">
    <property type="nucleotide sequence ID" value="NZ_NAAD01000011.1"/>
</dbReference>
<evidence type="ECO:0000313" key="2">
    <source>
        <dbReference type="Proteomes" id="UP000193136"/>
    </source>
</evidence>
<gene>
    <name evidence="1" type="ORF">B5V00_10005</name>
</gene>
<dbReference type="Proteomes" id="UP000193136">
    <property type="component" value="Unassembled WGS sequence"/>
</dbReference>
<dbReference type="STRING" id="1969733.B5V00_10005"/>
<evidence type="ECO:0008006" key="3">
    <source>
        <dbReference type="Google" id="ProtNLM"/>
    </source>
</evidence>
<dbReference type="EMBL" id="NAAD01000011">
    <property type="protein sequence ID" value="ORJ59606.1"/>
    <property type="molecule type" value="Genomic_DNA"/>
</dbReference>